<dbReference type="InterPro" id="IPR010499">
    <property type="entry name" value="AraC_E-bd"/>
</dbReference>
<protein>
    <recommendedName>
        <fullName evidence="1">AraC effector-binding domain-containing protein</fullName>
    </recommendedName>
</protein>
<dbReference type="Pfam" id="PF14526">
    <property type="entry name" value="Cass2"/>
    <property type="match status" value="1"/>
</dbReference>
<dbReference type="InterPro" id="IPR053182">
    <property type="entry name" value="YobU-like_regulator"/>
</dbReference>
<sequence length="163" mass="18193">MNPTFVKLDEMCIAGIGIRTTNQQQSEGNGSIGELWQRYYAEGIQDRTPDRLDPDVVLGVYSEYENNENGAYNLLIGSAVQLGSDVPQGLTVLSIPAGTYAVFTTRRGPLVEVVVEAWSHVWEWSHQSGNKRTFTADFERYDRENCADPNNAQVQLYIACEPS</sequence>
<dbReference type="SUPFAM" id="SSF55136">
    <property type="entry name" value="Probable bacterial effector-binding domain"/>
    <property type="match status" value="1"/>
</dbReference>
<gene>
    <name evidence="2" type="ORF">AN963_06735</name>
</gene>
<dbReference type="PANTHER" id="PTHR36444:SF2">
    <property type="entry name" value="TRANSCRIPTIONAL REGULATOR PROTEIN YOBU-RELATED"/>
    <property type="match status" value="1"/>
</dbReference>
<reference evidence="2 3" key="1">
    <citation type="submission" date="2015-09" db="EMBL/GenBank/DDBJ databases">
        <title>Genome sequencing project for genomic taxonomy and phylogenomics of Bacillus-like bacteria.</title>
        <authorList>
            <person name="Liu B."/>
            <person name="Wang J."/>
            <person name="Zhu Y."/>
            <person name="Liu G."/>
            <person name="Chen Q."/>
            <person name="Chen Z."/>
            <person name="Lan J."/>
            <person name="Che J."/>
            <person name="Ge C."/>
            <person name="Shi H."/>
            <person name="Pan Z."/>
            <person name="Liu X."/>
        </authorList>
    </citation>
    <scope>NUCLEOTIDE SEQUENCE [LARGE SCALE GENOMIC DNA]</scope>
    <source>
        <strain evidence="2 3">DSM 8552</strain>
    </source>
</reference>
<dbReference type="SMART" id="SM00871">
    <property type="entry name" value="AraC_E_bind"/>
    <property type="match status" value="1"/>
</dbReference>
<evidence type="ECO:0000313" key="2">
    <source>
        <dbReference type="EMBL" id="KQL49440.1"/>
    </source>
</evidence>
<dbReference type="Proteomes" id="UP000051063">
    <property type="component" value="Unassembled WGS sequence"/>
</dbReference>
<dbReference type="EMBL" id="LJJB01000007">
    <property type="protein sequence ID" value="KQL49440.1"/>
    <property type="molecule type" value="Genomic_DNA"/>
</dbReference>
<evidence type="ECO:0000313" key="3">
    <source>
        <dbReference type="Proteomes" id="UP000051063"/>
    </source>
</evidence>
<accession>A0ABR5NCZ6</accession>
<dbReference type="PANTHER" id="PTHR36444">
    <property type="entry name" value="TRANSCRIPTIONAL REGULATOR PROTEIN YOBU-RELATED"/>
    <property type="match status" value="1"/>
</dbReference>
<feature type="domain" description="AraC effector-binding" evidence="1">
    <location>
        <begin position="1"/>
        <end position="161"/>
    </location>
</feature>
<organism evidence="2 3">
    <name type="scientific">Brevibacillus choshinensis</name>
    <dbReference type="NCBI Taxonomy" id="54911"/>
    <lineage>
        <taxon>Bacteria</taxon>
        <taxon>Bacillati</taxon>
        <taxon>Bacillota</taxon>
        <taxon>Bacilli</taxon>
        <taxon>Bacillales</taxon>
        <taxon>Paenibacillaceae</taxon>
        <taxon>Brevibacillus</taxon>
    </lineage>
</organism>
<keyword evidence="3" id="KW-1185">Reference proteome</keyword>
<name>A0ABR5NCZ6_BRECH</name>
<dbReference type="InterPro" id="IPR011256">
    <property type="entry name" value="Reg_factor_effector_dom_sf"/>
</dbReference>
<dbReference type="InterPro" id="IPR029441">
    <property type="entry name" value="Cass2"/>
</dbReference>
<proteinExistence type="predicted"/>
<comment type="caution">
    <text evidence="2">The sequence shown here is derived from an EMBL/GenBank/DDBJ whole genome shotgun (WGS) entry which is preliminary data.</text>
</comment>
<dbReference type="RefSeq" id="WP_055743741.1">
    <property type="nucleotide sequence ID" value="NZ_LJJB01000007.1"/>
</dbReference>
<dbReference type="Gene3D" id="3.20.80.10">
    <property type="entry name" value="Regulatory factor, effector binding domain"/>
    <property type="match status" value="1"/>
</dbReference>
<evidence type="ECO:0000259" key="1">
    <source>
        <dbReference type="SMART" id="SM00871"/>
    </source>
</evidence>